<keyword evidence="6" id="KW-0648">Protein biosynthesis</keyword>
<organism evidence="6 7">
    <name type="scientific">Clarias magur</name>
    <name type="common">Asian catfish</name>
    <name type="synonym">Macropteronotus magur</name>
    <dbReference type="NCBI Taxonomy" id="1594786"/>
    <lineage>
        <taxon>Eukaryota</taxon>
        <taxon>Metazoa</taxon>
        <taxon>Chordata</taxon>
        <taxon>Craniata</taxon>
        <taxon>Vertebrata</taxon>
        <taxon>Euteleostomi</taxon>
        <taxon>Actinopterygii</taxon>
        <taxon>Neopterygii</taxon>
        <taxon>Teleostei</taxon>
        <taxon>Ostariophysi</taxon>
        <taxon>Siluriformes</taxon>
        <taxon>Clariidae</taxon>
        <taxon>Clarias</taxon>
    </lineage>
</organism>
<feature type="compositionally biased region" description="Polar residues" evidence="4">
    <location>
        <begin position="211"/>
        <end position="221"/>
    </location>
</feature>
<dbReference type="OrthoDB" id="21513at2759"/>
<dbReference type="Gene3D" id="1.20.930.10">
    <property type="entry name" value="Conserved domain common to transcription factors TFIIS, elongin A, CRSP70"/>
    <property type="match status" value="1"/>
</dbReference>
<dbReference type="EMBL" id="QNUK01000138">
    <property type="protein sequence ID" value="KAF5900387.1"/>
    <property type="molecule type" value="Genomic_DNA"/>
</dbReference>
<protein>
    <submittedName>
        <fullName evidence="6">Transcription elongation factor B polypeptide 3-like isoform X1</fullName>
    </submittedName>
</protein>
<dbReference type="PANTHER" id="PTHR15141">
    <property type="entry name" value="TRANSCRIPTION ELONGATION FACTOR B POLYPEPTIDE 3"/>
    <property type="match status" value="1"/>
</dbReference>
<dbReference type="InterPro" id="IPR010684">
    <property type="entry name" value="RNA_pol_II_trans_fac_SIII_A"/>
</dbReference>
<dbReference type="InterPro" id="IPR003617">
    <property type="entry name" value="TFIIS/CRSP70_N_sub"/>
</dbReference>
<comment type="subcellular location">
    <subcellularLocation>
        <location evidence="1 3">Nucleus</location>
    </subcellularLocation>
</comment>
<dbReference type="SMART" id="SM00509">
    <property type="entry name" value="TFS2N"/>
    <property type="match status" value="1"/>
</dbReference>
<keyword evidence="7" id="KW-1185">Reference proteome</keyword>
<dbReference type="GO" id="GO:0070449">
    <property type="term" value="C:elongin complex"/>
    <property type="evidence" value="ECO:0007669"/>
    <property type="project" value="InterPro"/>
</dbReference>
<dbReference type="GO" id="GO:0003746">
    <property type="term" value="F:translation elongation factor activity"/>
    <property type="evidence" value="ECO:0007669"/>
    <property type="project" value="UniProtKB-KW"/>
</dbReference>
<evidence type="ECO:0000256" key="3">
    <source>
        <dbReference type="PROSITE-ProRule" id="PRU00649"/>
    </source>
</evidence>
<feature type="compositionally biased region" description="Polar residues" evidence="4">
    <location>
        <begin position="552"/>
        <end position="563"/>
    </location>
</feature>
<dbReference type="AlphaFoldDB" id="A0A8J4ULI7"/>
<feature type="domain" description="TFIIS N-terminal" evidence="5">
    <location>
        <begin position="4"/>
        <end position="78"/>
    </location>
</feature>
<evidence type="ECO:0000256" key="4">
    <source>
        <dbReference type="SAM" id="MobiDB-lite"/>
    </source>
</evidence>
<gene>
    <name evidence="6" type="ORF">DAT39_009915</name>
</gene>
<dbReference type="PROSITE" id="PS51319">
    <property type="entry name" value="TFIIS_N"/>
    <property type="match status" value="1"/>
</dbReference>
<dbReference type="InterPro" id="IPR051870">
    <property type="entry name" value="Elongin-A_domain"/>
</dbReference>
<dbReference type="GO" id="GO:0006368">
    <property type="term" value="P:transcription elongation by RNA polymerase II"/>
    <property type="evidence" value="ECO:0007669"/>
    <property type="project" value="InterPro"/>
</dbReference>
<accession>A0A8J4ULI7</accession>
<dbReference type="InterPro" id="IPR035441">
    <property type="entry name" value="TFIIS/LEDGF_dom_sf"/>
</dbReference>
<feature type="region of interest" description="Disordered" evidence="4">
    <location>
        <begin position="165"/>
        <end position="252"/>
    </location>
</feature>
<dbReference type="PANTHER" id="PTHR15141:SF49">
    <property type="entry name" value="TFIIS N-TERMINAL DOMAIN-CONTAINING PROTEIN"/>
    <property type="match status" value="1"/>
</dbReference>
<feature type="compositionally biased region" description="Basic and acidic residues" evidence="4">
    <location>
        <begin position="101"/>
        <end position="135"/>
    </location>
</feature>
<sequence>MASADVKKVLELKLQLKESTEGHTLVKTLKKLQELDITLEILSETGIGKVVNSFRKHDDAGEVAKTLVHQWKKLVPNSSITQNHPPAPKEPFKTENQQTGQDEKTLQNAVRSERKPKKENSVSERTLSKHDDGKSKVKPTTNKSKDCIDNKKDVTKKDSDVGLMSNISVTDGKSFQPKEKSTSNLNAERMDEGKHNVSDLSNKTRPKMSTKGKNGSLNEESNLSDEKKGKKDEKLKEKAPEMEKDVESDGFETPSMSFEDYLSYDLGTSKRKKRLCESKNLKRFKVDQKRDVETCNSHAKSGKSITEAPTTVASKKSVLDLLNVPLPTISPECEDSSQYQYFTENKVEEKVAEVCEEAPVFTGQRLNKKMQVYSGTKVVYLPTMMTLYQQCIRTLQNNVDSLYEIGGVPFEILEPVLERCTPNQLLRIEEYNPMYIGVTDHLWERHCIRDFRNAILQEYESWREMYLRLFEQRERKFHELTKSIVSAHSGKPKGRQVKMAFIHSAAKPPRNVRIQQELHGTAGPGLPHAVEKVSGRITENRGRTGLTESPKPFNTGSGASQPQDPRRIR</sequence>
<dbReference type="Proteomes" id="UP000727407">
    <property type="component" value="Unassembled WGS sequence"/>
</dbReference>
<feature type="region of interest" description="Disordered" evidence="4">
    <location>
        <begin position="75"/>
        <end position="150"/>
    </location>
</feature>
<keyword evidence="6" id="KW-0251">Elongation factor</keyword>
<feature type="region of interest" description="Disordered" evidence="4">
    <location>
        <begin position="535"/>
        <end position="569"/>
    </location>
</feature>
<dbReference type="Pfam" id="PF06881">
    <property type="entry name" value="Elongin_A"/>
    <property type="match status" value="1"/>
</dbReference>
<feature type="compositionally biased region" description="Basic and acidic residues" evidence="4">
    <location>
        <begin position="224"/>
        <end position="247"/>
    </location>
</feature>
<proteinExistence type="predicted"/>
<evidence type="ECO:0000313" key="6">
    <source>
        <dbReference type="EMBL" id="KAF5900387.1"/>
    </source>
</evidence>
<comment type="caution">
    <text evidence="6">The sequence shown here is derived from an EMBL/GenBank/DDBJ whole genome shotgun (WGS) entry which is preliminary data.</text>
</comment>
<dbReference type="Pfam" id="PF08711">
    <property type="entry name" value="Med26"/>
    <property type="match status" value="1"/>
</dbReference>
<keyword evidence="2 3" id="KW-0539">Nucleus</keyword>
<feature type="non-terminal residue" evidence="6">
    <location>
        <position position="569"/>
    </location>
</feature>
<feature type="compositionally biased region" description="Basic and acidic residues" evidence="4">
    <location>
        <begin position="188"/>
        <end position="197"/>
    </location>
</feature>
<dbReference type="SUPFAM" id="SSF47676">
    <property type="entry name" value="Conserved domain common to transcription factors TFIIS, elongin A, CRSP70"/>
    <property type="match status" value="1"/>
</dbReference>
<dbReference type="InterPro" id="IPR017923">
    <property type="entry name" value="TFIIS_N"/>
</dbReference>
<reference evidence="6" key="1">
    <citation type="submission" date="2020-07" db="EMBL/GenBank/DDBJ databases">
        <title>Clarias magur genome sequencing, assembly and annotation.</title>
        <authorList>
            <person name="Kushwaha B."/>
            <person name="Kumar R."/>
            <person name="Das P."/>
            <person name="Joshi C.G."/>
            <person name="Kumar D."/>
            <person name="Nagpure N.S."/>
            <person name="Pandey M."/>
            <person name="Agarwal S."/>
            <person name="Srivastava S."/>
            <person name="Singh M."/>
            <person name="Sahoo L."/>
            <person name="Jayasankar P."/>
            <person name="Meher P.K."/>
            <person name="Koringa P.G."/>
            <person name="Iquebal M.A."/>
            <person name="Das S.P."/>
            <person name="Bit A."/>
            <person name="Patnaik S."/>
            <person name="Patel N."/>
            <person name="Shah T.M."/>
            <person name="Hinsu A."/>
            <person name="Jena J.K."/>
        </authorList>
    </citation>
    <scope>NUCLEOTIDE SEQUENCE</scope>
    <source>
        <strain evidence="6">CIFAMagur01</strain>
        <tissue evidence="6">Testis</tissue>
    </source>
</reference>
<dbReference type="Gene3D" id="6.10.250.3180">
    <property type="match status" value="1"/>
</dbReference>
<evidence type="ECO:0000259" key="5">
    <source>
        <dbReference type="PROSITE" id="PS51319"/>
    </source>
</evidence>
<dbReference type="CDD" id="cd00183">
    <property type="entry name" value="TFIIS_I"/>
    <property type="match status" value="1"/>
</dbReference>
<name>A0A8J4ULI7_CLAMG</name>
<evidence type="ECO:0000256" key="2">
    <source>
        <dbReference type="ARBA" id="ARBA00023242"/>
    </source>
</evidence>
<evidence type="ECO:0000256" key="1">
    <source>
        <dbReference type="ARBA" id="ARBA00004123"/>
    </source>
</evidence>
<evidence type="ECO:0000313" key="7">
    <source>
        <dbReference type="Proteomes" id="UP000727407"/>
    </source>
</evidence>